<gene>
    <name evidence="2" type="primary">ga10851</name>
    <name evidence="2" type="ORF">PR202_ga10851</name>
</gene>
<evidence type="ECO:0000256" key="1">
    <source>
        <dbReference type="SAM" id="MobiDB-lite"/>
    </source>
</evidence>
<evidence type="ECO:0000313" key="2">
    <source>
        <dbReference type="EMBL" id="GJM94222.1"/>
    </source>
</evidence>
<keyword evidence="3" id="KW-1185">Reference proteome</keyword>
<proteinExistence type="predicted"/>
<dbReference type="AlphaFoldDB" id="A0AAV5C7L3"/>
<reference evidence="2" key="1">
    <citation type="journal article" date="2018" name="DNA Res.">
        <title>Multiple hybrid de novo genome assembly of finger millet, an orphan allotetraploid crop.</title>
        <authorList>
            <person name="Hatakeyama M."/>
            <person name="Aluri S."/>
            <person name="Balachadran M.T."/>
            <person name="Sivarajan S.R."/>
            <person name="Patrignani A."/>
            <person name="Gruter S."/>
            <person name="Poveda L."/>
            <person name="Shimizu-Inatsugi R."/>
            <person name="Baeten J."/>
            <person name="Francoijs K.J."/>
            <person name="Nataraja K.N."/>
            <person name="Reddy Y.A.N."/>
            <person name="Phadnis S."/>
            <person name="Ravikumar R.L."/>
            <person name="Schlapbach R."/>
            <person name="Sreeman S.M."/>
            <person name="Shimizu K.K."/>
        </authorList>
    </citation>
    <scope>NUCLEOTIDE SEQUENCE</scope>
</reference>
<sequence>MSTRRPSEHSAATTLLWPIICMYVWPQQPEPGSLIYLPIPSVPGWSCASSARPTFRQRSTGPRITGSLPGSSSGTGSRCENTSSASIE</sequence>
<feature type="compositionally biased region" description="Polar residues" evidence="1">
    <location>
        <begin position="49"/>
        <end position="62"/>
    </location>
</feature>
<evidence type="ECO:0000313" key="3">
    <source>
        <dbReference type="Proteomes" id="UP001054889"/>
    </source>
</evidence>
<evidence type="ECO:0008006" key="4">
    <source>
        <dbReference type="Google" id="ProtNLM"/>
    </source>
</evidence>
<accession>A0AAV5C7L3</accession>
<name>A0AAV5C7L3_ELECO</name>
<organism evidence="2 3">
    <name type="scientific">Eleusine coracana subsp. coracana</name>
    <dbReference type="NCBI Taxonomy" id="191504"/>
    <lineage>
        <taxon>Eukaryota</taxon>
        <taxon>Viridiplantae</taxon>
        <taxon>Streptophyta</taxon>
        <taxon>Embryophyta</taxon>
        <taxon>Tracheophyta</taxon>
        <taxon>Spermatophyta</taxon>
        <taxon>Magnoliopsida</taxon>
        <taxon>Liliopsida</taxon>
        <taxon>Poales</taxon>
        <taxon>Poaceae</taxon>
        <taxon>PACMAD clade</taxon>
        <taxon>Chloridoideae</taxon>
        <taxon>Cynodonteae</taxon>
        <taxon>Eleusininae</taxon>
        <taxon>Eleusine</taxon>
    </lineage>
</organism>
<comment type="caution">
    <text evidence="2">The sequence shown here is derived from an EMBL/GenBank/DDBJ whole genome shotgun (WGS) entry which is preliminary data.</text>
</comment>
<feature type="region of interest" description="Disordered" evidence="1">
    <location>
        <begin position="49"/>
        <end position="88"/>
    </location>
</feature>
<feature type="compositionally biased region" description="Low complexity" evidence="1">
    <location>
        <begin position="65"/>
        <end position="77"/>
    </location>
</feature>
<reference evidence="2" key="2">
    <citation type="submission" date="2021-12" db="EMBL/GenBank/DDBJ databases">
        <title>Resequencing data analysis of finger millet.</title>
        <authorList>
            <person name="Hatakeyama M."/>
            <person name="Aluri S."/>
            <person name="Balachadran M.T."/>
            <person name="Sivarajan S.R."/>
            <person name="Poveda L."/>
            <person name="Shimizu-Inatsugi R."/>
            <person name="Schlapbach R."/>
            <person name="Sreeman S.M."/>
            <person name="Shimizu K.K."/>
        </authorList>
    </citation>
    <scope>NUCLEOTIDE SEQUENCE</scope>
</reference>
<protein>
    <recommendedName>
        <fullName evidence="4">Secreted protein</fullName>
    </recommendedName>
</protein>
<dbReference type="Proteomes" id="UP001054889">
    <property type="component" value="Unassembled WGS sequence"/>
</dbReference>
<dbReference type="EMBL" id="BQKI01000004">
    <property type="protein sequence ID" value="GJM94222.1"/>
    <property type="molecule type" value="Genomic_DNA"/>
</dbReference>
<feature type="compositionally biased region" description="Polar residues" evidence="1">
    <location>
        <begin position="78"/>
        <end position="88"/>
    </location>
</feature>